<dbReference type="PANTHER" id="PTHR37314">
    <property type="entry name" value="SLR0142 PROTEIN"/>
    <property type="match status" value="1"/>
</dbReference>
<evidence type="ECO:0000256" key="1">
    <source>
        <dbReference type="SAM" id="Phobius"/>
    </source>
</evidence>
<keyword evidence="1" id="KW-0812">Transmembrane</keyword>
<dbReference type="Proteomes" id="UP000185622">
    <property type="component" value="Chromosome"/>
</dbReference>
<sequence>MLIHAGDDRSVSIDLALAVWLSLVAGAVNAAGFRALGYFSANMTGNVSTATDLLALGRFGTAIWFLLLLLAFVFGAFASGVLIDVGQRRRLHGIYALSILLEAGLLIVLTILDMVWAAAMSEHLMMIGLSFLMGLQNAASTKISDGRVRTSHVSGIATDLGLELAALLPGARDAETRQVLRSRLLLHVATLCSFFAGGIAGVLGYERIGPMVFALAAALLIVIAVPELRKVYRGGR</sequence>
<evidence type="ECO:0008006" key="4">
    <source>
        <dbReference type="Google" id="ProtNLM"/>
    </source>
</evidence>
<feature type="transmembrane region" description="Helical" evidence="1">
    <location>
        <begin position="62"/>
        <end position="83"/>
    </location>
</feature>
<feature type="transmembrane region" description="Helical" evidence="1">
    <location>
        <begin position="95"/>
        <end position="117"/>
    </location>
</feature>
<dbReference type="RefSeq" id="WP_075775804.1">
    <property type="nucleotide sequence ID" value="NZ_CP019437.1"/>
</dbReference>
<name>A0ABM6IDY2_9RHOB</name>
<keyword evidence="3" id="KW-1185">Reference proteome</keyword>
<protein>
    <recommendedName>
        <fullName evidence="4">DUF1275 domain-containing protein</fullName>
    </recommendedName>
</protein>
<evidence type="ECO:0000313" key="3">
    <source>
        <dbReference type="Proteomes" id="UP000185622"/>
    </source>
</evidence>
<reference evidence="2 3" key="1">
    <citation type="submission" date="2017-01" db="EMBL/GenBank/DDBJ databases">
        <title>The complete genome sequence of a sulfur-oxidizing marine bacterium Thioclava sp. 25B10_4T.</title>
        <authorList>
            <person name="Liu Y."/>
            <person name="Lai Q."/>
            <person name="Shao Z."/>
        </authorList>
    </citation>
    <scope>NUCLEOTIDE SEQUENCE [LARGE SCALE GENOMIC DNA]</scope>
    <source>
        <strain evidence="2 3">25B10_4</strain>
    </source>
</reference>
<accession>A0ABM6IDY2</accession>
<keyword evidence="1" id="KW-1133">Transmembrane helix</keyword>
<gene>
    <name evidence="2" type="ORF">BMG03_03060</name>
</gene>
<dbReference type="Pfam" id="PF06912">
    <property type="entry name" value="DUF1275"/>
    <property type="match status" value="1"/>
</dbReference>
<evidence type="ECO:0000313" key="2">
    <source>
        <dbReference type="EMBL" id="AQS46889.1"/>
    </source>
</evidence>
<organism evidence="2 3">
    <name type="scientific">Thioclava nitratireducens</name>
    <dbReference type="NCBI Taxonomy" id="1915078"/>
    <lineage>
        <taxon>Bacteria</taxon>
        <taxon>Pseudomonadati</taxon>
        <taxon>Pseudomonadota</taxon>
        <taxon>Alphaproteobacteria</taxon>
        <taxon>Rhodobacterales</taxon>
        <taxon>Paracoccaceae</taxon>
        <taxon>Thioclava</taxon>
    </lineage>
</organism>
<dbReference type="InterPro" id="IPR010699">
    <property type="entry name" value="DUF1275"/>
</dbReference>
<dbReference type="EMBL" id="CP019437">
    <property type="protein sequence ID" value="AQS46889.1"/>
    <property type="molecule type" value="Genomic_DNA"/>
</dbReference>
<keyword evidence="1" id="KW-0472">Membrane</keyword>
<dbReference type="PANTHER" id="PTHR37314:SF4">
    <property type="entry name" value="UPF0700 TRANSMEMBRANE PROTEIN YOAK"/>
    <property type="match status" value="1"/>
</dbReference>
<feature type="transmembrane region" description="Helical" evidence="1">
    <location>
        <begin position="211"/>
        <end position="228"/>
    </location>
</feature>
<feature type="transmembrane region" description="Helical" evidence="1">
    <location>
        <begin position="184"/>
        <end position="205"/>
    </location>
</feature>
<feature type="transmembrane region" description="Helical" evidence="1">
    <location>
        <begin position="123"/>
        <end position="139"/>
    </location>
</feature>
<proteinExistence type="predicted"/>